<dbReference type="RefSeq" id="WP_316735050.1">
    <property type="nucleotide sequence ID" value="NZ_JARAKF010000001.1"/>
</dbReference>
<dbReference type="Proteomes" id="UP001257627">
    <property type="component" value="Unassembled WGS sequence"/>
</dbReference>
<evidence type="ECO:0000313" key="1">
    <source>
        <dbReference type="EMBL" id="MDU8998227.1"/>
    </source>
</evidence>
<evidence type="ECO:0000313" key="2">
    <source>
        <dbReference type="Proteomes" id="UP001257627"/>
    </source>
</evidence>
<protein>
    <submittedName>
        <fullName evidence="1">Uncharacterized protein</fullName>
    </submittedName>
</protein>
<reference evidence="1 2" key="1">
    <citation type="submission" date="2023-02" db="EMBL/GenBank/DDBJ databases">
        <authorList>
            <person name="Maleckis M."/>
        </authorList>
    </citation>
    <scope>NUCLEOTIDE SEQUENCE [LARGE SCALE GENOMIC DNA]</scope>
    <source>
        <strain evidence="1 2">P8-A2</strain>
    </source>
</reference>
<sequence>MFNLLTSPRTARTVRGLLGTVADAVRSVIAPASLVEQEADAVVEAPDPAGLYEADELPDTDVIEAAAREFERAADQARRADRGKRAAKKVLDRLPSGVYGAWRVFRTPSSRQTPDLAEITRIFKANGLGPVPMKACAPSLKVEAVDIAVPVAV</sequence>
<accession>A0ABU3UWE0</accession>
<dbReference type="EMBL" id="JARAKF010000001">
    <property type="protein sequence ID" value="MDU8998227.1"/>
    <property type="molecule type" value="Genomic_DNA"/>
</dbReference>
<name>A0ABU3UWE0_9ACTN</name>
<proteinExistence type="predicted"/>
<comment type="caution">
    <text evidence="1">The sequence shown here is derived from an EMBL/GenBank/DDBJ whole genome shotgun (WGS) entry which is preliminary data.</text>
</comment>
<gene>
    <name evidence="1" type="ORF">PU648_38905</name>
</gene>
<organism evidence="1 2">
    <name type="scientific">Streptomyces mirabilis</name>
    <dbReference type="NCBI Taxonomy" id="68239"/>
    <lineage>
        <taxon>Bacteria</taxon>
        <taxon>Bacillati</taxon>
        <taxon>Actinomycetota</taxon>
        <taxon>Actinomycetes</taxon>
        <taxon>Kitasatosporales</taxon>
        <taxon>Streptomycetaceae</taxon>
        <taxon>Streptomyces</taxon>
    </lineage>
</organism>
<keyword evidence="2" id="KW-1185">Reference proteome</keyword>